<dbReference type="PANTHER" id="PTHR24406">
    <property type="entry name" value="TRANSCRIPTIONAL REPRESSOR CTCFL-RELATED"/>
    <property type="match status" value="1"/>
</dbReference>
<evidence type="ECO:0000313" key="9">
    <source>
        <dbReference type="EMBL" id="CAD9363227.1"/>
    </source>
</evidence>
<dbReference type="GO" id="GO:0008270">
    <property type="term" value="F:zinc ion binding"/>
    <property type="evidence" value="ECO:0007669"/>
    <property type="project" value="UniProtKB-KW"/>
</dbReference>
<proteinExistence type="predicted"/>
<evidence type="ECO:0000256" key="4">
    <source>
        <dbReference type="ARBA" id="ARBA00022771"/>
    </source>
</evidence>
<dbReference type="SMART" id="SM00355">
    <property type="entry name" value="ZnF_C2H2"/>
    <property type="match status" value="4"/>
</dbReference>
<dbReference type="PROSITE" id="PS00028">
    <property type="entry name" value="ZINC_FINGER_C2H2_1"/>
    <property type="match status" value="2"/>
</dbReference>
<comment type="subcellular location">
    <subcellularLocation>
        <location evidence="1">Nucleus</location>
    </subcellularLocation>
</comment>
<evidence type="ECO:0000256" key="2">
    <source>
        <dbReference type="ARBA" id="ARBA00022723"/>
    </source>
</evidence>
<dbReference type="Gene3D" id="3.30.160.60">
    <property type="entry name" value="Classic Zinc Finger"/>
    <property type="match status" value="2"/>
</dbReference>
<sequence length="211" mass="24370">MAEECRCSCLKEFSSKKAVQQHMKSTNHSPLFGCGQCKRTFRSHQALNDHLDDKGHKTAGIRCGECGRSFATRRSLEDHQRDSKHLFCDVCCESFSSKRTFTRHFKTSKKCKFELRIMKVDAHFSKRDKLDVLQEICNNLLGECGDSVSACKRLLDGVFVNIFDYVEGNYKDVFDSKKALLKRCKKVGFYPKERAKEENLRSLLVFFFPPN</sequence>
<feature type="domain" description="C2H2-type" evidence="8">
    <location>
        <begin position="32"/>
        <end position="56"/>
    </location>
</feature>
<dbReference type="InterPro" id="IPR013087">
    <property type="entry name" value="Znf_C2H2_type"/>
</dbReference>
<evidence type="ECO:0000256" key="6">
    <source>
        <dbReference type="ARBA" id="ARBA00023242"/>
    </source>
</evidence>
<dbReference type="Pfam" id="PF00096">
    <property type="entry name" value="zf-C2H2"/>
    <property type="match status" value="1"/>
</dbReference>
<protein>
    <recommendedName>
        <fullName evidence="8">C2H2-type domain-containing protein</fullName>
    </recommendedName>
</protein>
<dbReference type="SUPFAM" id="SSF57667">
    <property type="entry name" value="beta-beta-alpha zinc fingers"/>
    <property type="match status" value="2"/>
</dbReference>
<evidence type="ECO:0000256" key="7">
    <source>
        <dbReference type="PROSITE-ProRule" id="PRU00042"/>
    </source>
</evidence>
<dbReference type="PROSITE" id="PS50157">
    <property type="entry name" value="ZINC_FINGER_C2H2_2"/>
    <property type="match status" value="2"/>
</dbReference>
<dbReference type="EMBL" id="HBGP01000661">
    <property type="protein sequence ID" value="CAD9363227.1"/>
    <property type="molecule type" value="Transcribed_RNA"/>
</dbReference>
<evidence type="ECO:0000259" key="8">
    <source>
        <dbReference type="PROSITE" id="PS50157"/>
    </source>
</evidence>
<evidence type="ECO:0000256" key="1">
    <source>
        <dbReference type="ARBA" id="ARBA00004123"/>
    </source>
</evidence>
<evidence type="ECO:0000256" key="3">
    <source>
        <dbReference type="ARBA" id="ARBA00022737"/>
    </source>
</evidence>
<dbReference type="GO" id="GO:0005634">
    <property type="term" value="C:nucleus"/>
    <property type="evidence" value="ECO:0007669"/>
    <property type="project" value="UniProtKB-SubCell"/>
</dbReference>
<keyword evidence="3" id="KW-0677">Repeat</keyword>
<organism evidence="9">
    <name type="scientific">Stereomyxa ramosa</name>
    <dbReference type="NCBI Taxonomy" id="1078864"/>
    <lineage>
        <taxon>Eukaryota</taxon>
        <taxon>Amoebozoa</taxon>
        <taxon>Amoebozoa incertae sedis</taxon>
        <taxon>Stereomyxa</taxon>
    </lineage>
</organism>
<keyword evidence="4 7" id="KW-0863">Zinc-finger</keyword>
<feature type="domain" description="C2H2-type" evidence="8">
    <location>
        <begin position="61"/>
        <end position="85"/>
    </location>
</feature>
<gene>
    <name evidence="9" type="ORF">SRAM0439_LOCUS321</name>
</gene>
<name>A0A7S2EXI8_9EUKA</name>
<dbReference type="AlphaFoldDB" id="A0A7S2EXI8"/>
<accession>A0A7S2EXI8</accession>
<evidence type="ECO:0000256" key="5">
    <source>
        <dbReference type="ARBA" id="ARBA00022833"/>
    </source>
</evidence>
<keyword evidence="5" id="KW-0862">Zinc</keyword>
<dbReference type="InterPro" id="IPR050888">
    <property type="entry name" value="ZnF_C2H2-type_TF"/>
</dbReference>
<reference evidence="9" key="1">
    <citation type="submission" date="2021-01" db="EMBL/GenBank/DDBJ databases">
        <authorList>
            <person name="Corre E."/>
            <person name="Pelletier E."/>
            <person name="Niang G."/>
            <person name="Scheremetjew M."/>
            <person name="Finn R."/>
            <person name="Kale V."/>
            <person name="Holt S."/>
            <person name="Cochrane G."/>
            <person name="Meng A."/>
            <person name="Brown T."/>
            <person name="Cohen L."/>
        </authorList>
    </citation>
    <scope>NUCLEOTIDE SEQUENCE</scope>
    <source>
        <strain evidence="9">Chinc5</strain>
    </source>
</reference>
<keyword evidence="2" id="KW-0479">Metal-binding</keyword>
<dbReference type="InterPro" id="IPR036236">
    <property type="entry name" value="Znf_C2H2_sf"/>
</dbReference>
<keyword evidence="6" id="KW-0539">Nucleus</keyword>